<evidence type="ECO:0000313" key="2">
    <source>
        <dbReference type="Proteomes" id="UP000195440"/>
    </source>
</evidence>
<dbReference type="EMBL" id="LOHF01000002">
    <property type="protein sequence ID" value="OUM75227.1"/>
    <property type="molecule type" value="Genomic_DNA"/>
</dbReference>
<accession>A0A1Y3P5Y6</accession>
<organism evidence="1 2">
    <name type="scientific">Pseudomonas caspiana</name>
    <dbReference type="NCBI Taxonomy" id="1451454"/>
    <lineage>
        <taxon>Bacteria</taxon>
        <taxon>Pseudomonadati</taxon>
        <taxon>Pseudomonadota</taxon>
        <taxon>Gammaproteobacteria</taxon>
        <taxon>Pseudomonadales</taxon>
        <taxon>Pseudomonadaceae</taxon>
        <taxon>Pseudomonas</taxon>
    </lineage>
</organism>
<proteinExistence type="predicted"/>
<dbReference type="AlphaFoldDB" id="A0A1Y3P5Y6"/>
<protein>
    <submittedName>
        <fullName evidence="1">Uncharacterized protein</fullName>
    </submittedName>
</protein>
<dbReference type="OrthoDB" id="6854726at2"/>
<keyword evidence="2" id="KW-1185">Reference proteome</keyword>
<dbReference type="RefSeq" id="WP_087264658.1">
    <property type="nucleotide sequence ID" value="NZ_JBJGBV010000005.1"/>
</dbReference>
<comment type="caution">
    <text evidence="1">The sequence shown here is derived from an EMBL/GenBank/DDBJ whole genome shotgun (WGS) entry which is preliminary data.</text>
</comment>
<sequence length="225" mass="26018">MNINAVVSNPVKLPVSVPVPNKVEQEVKATAVKPERILTGAEKFAKEFYTKEEEPWKKLTEPESSGSGSIPTTRKEYVKEQYFRSDLVLKKQHRIFNGFMEELHFMDPDVAVKNWSYTLGPDGEVKVLDPKGNLTDAETDRLTAAMNKFKNFKSNIQDHAKIIMRMVDHDTETFGNKYDVSLLNFHKIIDYGTINFIKLERNEDWKDQILSNREIFKNPLIDEHV</sequence>
<dbReference type="Proteomes" id="UP000195440">
    <property type="component" value="Unassembled WGS sequence"/>
</dbReference>
<gene>
    <name evidence="1" type="ORF">AUC60_03230</name>
</gene>
<reference evidence="1 2" key="1">
    <citation type="journal article" date="2017" name="Syst. Appl. Microbiol.">
        <title>Pseudomonas caspiana sp. nov., a citrus pathogen in the Pseudomonas syringae phylogenetic group.</title>
        <authorList>
            <person name="Busquets A."/>
            <person name="Gomila M."/>
            <person name="Beiki F."/>
            <person name="Mulet M."/>
            <person name="Rahimian H."/>
            <person name="Garcia-Valdes E."/>
            <person name="Lalucat J."/>
        </authorList>
    </citation>
    <scope>NUCLEOTIDE SEQUENCE [LARGE SCALE GENOMIC DNA]</scope>
    <source>
        <strain evidence="1 2">FBF102</strain>
    </source>
</reference>
<evidence type="ECO:0000313" key="1">
    <source>
        <dbReference type="EMBL" id="OUM75227.1"/>
    </source>
</evidence>
<name>A0A1Y3P5Y6_9PSED</name>